<protein>
    <recommendedName>
        <fullName evidence="8">Period circadian protein</fullName>
    </recommendedName>
</protein>
<dbReference type="GO" id="GO:0043153">
    <property type="term" value="P:entrainment of circadian clock by photoperiod"/>
    <property type="evidence" value="ECO:0007669"/>
    <property type="project" value="TreeGrafter"/>
</dbReference>
<feature type="compositionally biased region" description="Polar residues" evidence="9">
    <location>
        <begin position="763"/>
        <end position="772"/>
    </location>
</feature>
<evidence type="ECO:0000313" key="11">
    <source>
        <dbReference type="EnsemblMetazoa" id="ENSAATROPP005688"/>
    </source>
</evidence>
<feature type="compositionally biased region" description="Basic and acidic residues" evidence="9">
    <location>
        <begin position="173"/>
        <end position="182"/>
    </location>
</feature>
<dbReference type="Pfam" id="PF14598">
    <property type="entry name" value="PAS_11"/>
    <property type="match status" value="1"/>
</dbReference>
<feature type="region of interest" description="Disordered" evidence="9">
    <location>
        <begin position="760"/>
        <end position="841"/>
    </location>
</feature>
<dbReference type="Gene3D" id="1.20.5.770">
    <property type="entry name" value="Single helix bin"/>
    <property type="match status" value="1"/>
</dbReference>
<feature type="region of interest" description="Disordered" evidence="9">
    <location>
        <begin position="870"/>
        <end position="897"/>
    </location>
</feature>
<keyword evidence="4" id="KW-0597">Phosphoprotein</keyword>
<feature type="compositionally biased region" description="Low complexity" evidence="9">
    <location>
        <begin position="21"/>
        <end position="52"/>
    </location>
</feature>
<keyword evidence="7" id="KW-0539">Nucleus</keyword>
<feature type="compositionally biased region" description="Low complexity" evidence="9">
    <location>
        <begin position="277"/>
        <end position="293"/>
    </location>
</feature>
<feature type="compositionally biased region" description="Basic and acidic residues" evidence="9">
    <location>
        <begin position="192"/>
        <end position="209"/>
    </location>
</feature>
<feature type="domain" description="PAS" evidence="10">
    <location>
        <begin position="371"/>
        <end position="413"/>
    </location>
</feature>
<evidence type="ECO:0000313" key="12">
    <source>
        <dbReference type="Proteomes" id="UP000075880"/>
    </source>
</evidence>
<evidence type="ECO:0000256" key="3">
    <source>
        <dbReference type="ARBA" id="ARBA00022490"/>
    </source>
</evidence>
<dbReference type="GO" id="GO:0005634">
    <property type="term" value="C:nucleus"/>
    <property type="evidence" value="ECO:0007669"/>
    <property type="project" value="UniProtKB-SubCell"/>
</dbReference>
<keyword evidence="12" id="KW-1185">Reference proteome</keyword>
<dbReference type="InterPro" id="IPR013767">
    <property type="entry name" value="PAS_fold"/>
</dbReference>
<dbReference type="Pfam" id="PF12114">
    <property type="entry name" value="Period_C"/>
    <property type="match status" value="1"/>
</dbReference>
<dbReference type="SMART" id="SM00091">
    <property type="entry name" value="PAS"/>
    <property type="match status" value="2"/>
</dbReference>
<comment type="subcellular location">
    <subcellularLocation>
        <location evidence="2">Cytoplasm</location>
        <location evidence="2">Perinuclear region</location>
    </subcellularLocation>
    <subcellularLocation>
        <location evidence="1">Nucleus</location>
    </subcellularLocation>
</comment>
<dbReference type="GO" id="GO:0048471">
    <property type="term" value="C:perinuclear region of cytoplasm"/>
    <property type="evidence" value="ECO:0007669"/>
    <property type="project" value="UniProtKB-SubCell"/>
</dbReference>
<dbReference type="InterPro" id="IPR035965">
    <property type="entry name" value="PAS-like_dom_sf"/>
</dbReference>
<evidence type="ECO:0000256" key="1">
    <source>
        <dbReference type="ARBA" id="ARBA00004123"/>
    </source>
</evidence>
<feature type="compositionally biased region" description="Polar residues" evidence="9">
    <location>
        <begin position="1007"/>
        <end position="1016"/>
    </location>
</feature>
<dbReference type="FunFam" id="3.30.450.20:FF:000072">
    <property type="entry name" value="Period circadian protein"/>
    <property type="match status" value="1"/>
</dbReference>
<feature type="compositionally biased region" description="Basic and acidic residues" evidence="9">
    <location>
        <begin position="870"/>
        <end position="885"/>
    </location>
</feature>
<dbReference type="InterPro" id="IPR050760">
    <property type="entry name" value="Period_circadian_regulator"/>
</dbReference>
<dbReference type="CDD" id="cd00130">
    <property type="entry name" value="PAS"/>
    <property type="match status" value="2"/>
</dbReference>
<feature type="compositionally biased region" description="Basic and acidic residues" evidence="9">
    <location>
        <begin position="1282"/>
        <end position="1291"/>
    </location>
</feature>
<evidence type="ECO:0000256" key="6">
    <source>
        <dbReference type="ARBA" id="ARBA00023108"/>
    </source>
</evidence>
<evidence type="ECO:0000259" key="10">
    <source>
        <dbReference type="PROSITE" id="PS50112"/>
    </source>
</evidence>
<dbReference type="PANTHER" id="PTHR11269:SF16">
    <property type="entry name" value="PERIOD CIRCADIAN PROTEIN"/>
    <property type="match status" value="1"/>
</dbReference>
<name>A0AAG5D4X4_ANOAO</name>
<evidence type="ECO:0000256" key="2">
    <source>
        <dbReference type="ARBA" id="ARBA00004556"/>
    </source>
</evidence>
<feature type="compositionally biased region" description="Low complexity" evidence="9">
    <location>
        <begin position="980"/>
        <end position="996"/>
    </location>
</feature>
<feature type="compositionally biased region" description="Low complexity" evidence="9">
    <location>
        <begin position="311"/>
        <end position="352"/>
    </location>
</feature>
<feature type="domain" description="PAS" evidence="10">
    <location>
        <begin position="518"/>
        <end position="567"/>
    </location>
</feature>
<feature type="region of interest" description="Disordered" evidence="9">
    <location>
        <begin position="1274"/>
        <end position="1333"/>
    </location>
</feature>
<feature type="compositionally biased region" description="Low complexity" evidence="9">
    <location>
        <begin position="800"/>
        <end position="821"/>
    </location>
</feature>
<evidence type="ECO:0000256" key="5">
    <source>
        <dbReference type="ARBA" id="ARBA00022737"/>
    </source>
</evidence>
<reference evidence="11" key="1">
    <citation type="submission" date="2024-04" db="UniProtKB">
        <authorList>
            <consortium name="EnsemblMetazoa"/>
        </authorList>
    </citation>
    <scope>IDENTIFICATION</scope>
    <source>
        <strain evidence="11">EBRO</strain>
    </source>
</reference>
<evidence type="ECO:0000256" key="8">
    <source>
        <dbReference type="ARBA" id="ARBA00040849"/>
    </source>
</evidence>
<dbReference type="FunFam" id="1.20.5.770:FF:000001">
    <property type="entry name" value="Period circadian protein"/>
    <property type="match status" value="1"/>
</dbReference>
<accession>A0AAG5D4X4</accession>
<dbReference type="EnsemblMetazoa" id="ENSAATROPT006245">
    <property type="protein sequence ID" value="ENSAATROPP005688"/>
    <property type="gene ID" value="ENSAATROPG005054"/>
</dbReference>
<feature type="compositionally biased region" description="Gly residues" evidence="9">
    <location>
        <begin position="1299"/>
        <end position="1325"/>
    </location>
</feature>
<feature type="region of interest" description="Disordered" evidence="9">
    <location>
        <begin position="1106"/>
        <end position="1222"/>
    </location>
</feature>
<feature type="compositionally biased region" description="Gly residues" evidence="9">
    <location>
        <begin position="822"/>
        <end position="837"/>
    </location>
</feature>
<feature type="region of interest" description="Disordered" evidence="9">
    <location>
        <begin position="1345"/>
        <end position="1365"/>
    </location>
</feature>
<dbReference type="PROSITE" id="PS50112">
    <property type="entry name" value="PAS"/>
    <property type="match status" value="2"/>
</dbReference>
<evidence type="ECO:0000256" key="4">
    <source>
        <dbReference type="ARBA" id="ARBA00022553"/>
    </source>
</evidence>
<dbReference type="GO" id="GO:0032922">
    <property type="term" value="P:circadian regulation of gene expression"/>
    <property type="evidence" value="ECO:0007669"/>
    <property type="project" value="TreeGrafter"/>
</dbReference>
<evidence type="ECO:0000256" key="7">
    <source>
        <dbReference type="ARBA" id="ARBA00023242"/>
    </source>
</evidence>
<feature type="compositionally biased region" description="Low complexity" evidence="9">
    <location>
        <begin position="1158"/>
        <end position="1189"/>
    </location>
</feature>
<evidence type="ECO:0000256" key="9">
    <source>
        <dbReference type="SAM" id="MobiDB-lite"/>
    </source>
</evidence>
<feature type="region of interest" description="Disordered" evidence="9">
    <location>
        <begin position="1378"/>
        <end position="1420"/>
    </location>
</feature>
<feature type="region of interest" description="Disordered" evidence="9">
    <location>
        <begin position="1"/>
        <end position="219"/>
    </location>
</feature>
<feature type="compositionally biased region" description="Polar residues" evidence="9">
    <location>
        <begin position="132"/>
        <end position="147"/>
    </location>
</feature>
<keyword evidence="6" id="KW-0090">Biological rhythms</keyword>
<organism evidence="11 12">
    <name type="scientific">Anopheles atroparvus</name>
    <name type="common">European mosquito</name>
    <dbReference type="NCBI Taxonomy" id="41427"/>
    <lineage>
        <taxon>Eukaryota</taxon>
        <taxon>Metazoa</taxon>
        <taxon>Ecdysozoa</taxon>
        <taxon>Arthropoda</taxon>
        <taxon>Hexapoda</taxon>
        <taxon>Insecta</taxon>
        <taxon>Pterygota</taxon>
        <taxon>Neoptera</taxon>
        <taxon>Endopterygota</taxon>
        <taxon>Diptera</taxon>
        <taxon>Nematocera</taxon>
        <taxon>Culicoidea</taxon>
        <taxon>Culicidae</taxon>
        <taxon>Anophelinae</taxon>
        <taxon>Anopheles</taxon>
    </lineage>
</organism>
<feature type="compositionally biased region" description="Low complexity" evidence="9">
    <location>
        <begin position="1123"/>
        <end position="1150"/>
    </location>
</feature>
<dbReference type="GO" id="GO:0001222">
    <property type="term" value="F:transcription corepressor binding"/>
    <property type="evidence" value="ECO:0007669"/>
    <property type="project" value="TreeGrafter"/>
</dbReference>
<feature type="region of interest" description="Disordered" evidence="9">
    <location>
        <begin position="950"/>
        <end position="1037"/>
    </location>
</feature>
<dbReference type="FunFam" id="3.30.450.20:FF:000066">
    <property type="entry name" value="Period circadian protein"/>
    <property type="match status" value="1"/>
</dbReference>
<feature type="compositionally biased region" description="Basic residues" evidence="9">
    <location>
        <begin position="73"/>
        <end position="86"/>
    </location>
</feature>
<dbReference type="GO" id="GO:0000122">
    <property type="term" value="P:negative regulation of transcription by RNA polymerase II"/>
    <property type="evidence" value="ECO:0007669"/>
    <property type="project" value="TreeGrafter"/>
</dbReference>
<dbReference type="GO" id="GO:0000976">
    <property type="term" value="F:transcription cis-regulatory region binding"/>
    <property type="evidence" value="ECO:0007669"/>
    <property type="project" value="TreeGrafter"/>
</dbReference>
<dbReference type="SUPFAM" id="SSF55785">
    <property type="entry name" value="PYP-like sensor domain (PAS domain)"/>
    <property type="match status" value="2"/>
</dbReference>
<keyword evidence="3" id="KW-0963">Cytoplasm</keyword>
<dbReference type="Gene3D" id="3.30.450.20">
    <property type="entry name" value="PAS domain"/>
    <property type="match status" value="2"/>
</dbReference>
<feature type="region of interest" description="Disordered" evidence="9">
    <location>
        <begin position="273"/>
        <end position="358"/>
    </location>
</feature>
<proteinExistence type="predicted"/>
<keyword evidence="5" id="KW-0677">Repeat</keyword>
<dbReference type="InterPro" id="IPR000014">
    <property type="entry name" value="PAS"/>
</dbReference>
<dbReference type="Proteomes" id="UP000075880">
    <property type="component" value="Unassembled WGS sequence"/>
</dbReference>
<feature type="compositionally biased region" description="Gly residues" evidence="9">
    <location>
        <begin position="789"/>
        <end position="799"/>
    </location>
</feature>
<dbReference type="Pfam" id="PF00989">
    <property type="entry name" value="PAS"/>
    <property type="match status" value="1"/>
</dbReference>
<sequence length="1531" mass="164970">MSATGMENMEGVESTHNAKVSDSAYSNSCSNSQSQRSGSSKTRHSGSNSSGSSGYGGKASTQASSIAPLPIVKRTKEKDRKKKKQKTSTDKPVPVSHGAFTEQQGSITAIVPIADGNGANGGEQAALHESESQQMETVSGAASNVDTNCGDGASAGSEGDSGTGGSQQAGHAGETKAHKGNEEAADAEQIINEEKAKDDCKQQTEDHLQHAGSSSATTGLQKKNVVKSILPGPAALPAGVASVINSIAAGDDSMRGGSGAGQPMSGGSLVRIARSDQQQQQQQGQKQGQHLQQPHLESEQQQAMHAASKEQQQPKQQQQQQGAETQQLLHPSHQPQQADQHQQKSQQESNTQRTTKPDVEDGFCCVISMHDGVVLFTTPSITHSLGFPKDMWLGRSFNDFVHPKDRATFASQITSKAVFPLGESKSGQKDQKNSLYVMLRKYRGLKSAGFGVTKTTVNYAPYRLVLTFREAPAENAEVMNGRSILLIISATPVKSVYKQPNESLSQRELKFSTRHMTSGVLSYVDGNSVESIGYLPQDILGRSIMELYHPDDMPVLRKVYETVMVKGQTVGASFVSQPYRFLVNNGCYIVLSTEWRSFVNPWSRELEFVTGTHRILQGPAIADVFAPPFYSHSQHLFPDEVLKEAKLIEEQILRLLKEPFKRPSDMVKQEVSKRCKALASFMEELMDEVAQPELKLNLLNESDFTFSERDSVMLGEISPHHEYFDSKSSSETPPSYNQLNYNENLQRFFDSRPVMNIEEQQKMDSSGGTNTETIDEQTHASPNQRGFSASGGGGSGGSAGNFSSESNAQMDSTTNTTSKTGGTAGNKGTSSGGGGGSFLPPTLTEELLYQHNEDMQKVMLKKHREARMVARGTEKNKKGPPDKGAAHGVKRGSSHSWEGDAHKVIKHQHTAVDPNGASCSQQLHQKVGPVASQALQQQLLIQQQQQQQRQQQQQQHQQQQPQRHQQHSMPQHQQHHHHQLGQYGQSPMQPHQQQQRQHSDLPPLNHAINSGTSVGTGNLWPPFSVGGPPAVDSGTGQTPIMPSPHNMFPTMFFFPAPAAATAATPTPQSGVPYIATGVMYPHPQLYQQSHRLNSPMMYHAMPYQPVPPPCGLGSDTRNHHQGQHQQQQLEQQQQQQQSQQSQSDQQTGSQLGPGQTKSLGEGQLGPGQSSGSVQGTTGNGGHSASNGNNMPAYMTVPPSAGSGSLSQTPFQRPSSQATSVKAEPGSALGSIASASIVANRAFSESSKKDLTDSPVVSNLDFADCGLDELLSKGWRQGGAERGGGRLEDGSRTNRTAGATGTGTGQLGKSASGGGTRGNAGDGSGKGELSDDMDDSSFSSFYSSFVKSDNSSQGHSGTEKKESNEMVWESGLMHAATDGRMRAGSGRGDANGAQEGSRTGKGGTNANAAGDRAKRRPDPPWLENVCQTNDLIYRYQMNERSIKDLLESDKLELKKLNQPNPVNDQLGQLYVDLELQGLSSKLTLSEATSGSSSDDCDTKDVTKVNKRNMRYSQKMMIFEENAPFPPPNVAAP</sequence>
<dbReference type="PANTHER" id="PTHR11269">
    <property type="entry name" value="PERIOD CIRCADIAN PROTEIN"/>
    <property type="match status" value="1"/>
</dbReference>
<feature type="compositionally biased region" description="Low complexity" evidence="9">
    <location>
        <begin position="950"/>
        <end position="972"/>
    </location>
</feature>
<dbReference type="InterPro" id="IPR022728">
    <property type="entry name" value="Period_circadian-like_C"/>
</dbReference>
<feature type="compositionally biased region" description="Polar residues" evidence="9">
    <location>
        <begin position="1201"/>
        <end position="1219"/>
    </location>
</feature>